<dbReference type="GO" id="GO:0005525">
    <property type="term" value="F:GTP binding"/>
    <property type="evidence" value="ECO:0007669"/>
    <property type="project" value="UniProtKB-KW"/>
</dbReference>
<dbReference type="PRINTS" id="PR00449">
    <property type="entry name" value="RASTRNSFRMNG"/>
</dbReference>
<reference evidence="4 5" key="1">
    <citation type="submission" date="2019-01" db="EMBL/GenBank/DDBJ databases">
        <title>Nuclear Genome Assembly of the Microalgal Biofuel strain Nannochloropsis salina CCMP1776.</title>
        <authorList>
            <person name="Hovde B."/>
        </authorList>
    </citation>
    <scope>NUCLEOTIDE SEQUENCE [LARGE SCALE GENOMIC DNA]</scope>
    <source>
        <strain evidence="4 5">CCMP1776</strain>
    </source>
</reference>
<dbReference type="SMART" id="SM00175">
    <property type="entry name" value="RAB"/>
    <property type="match status" value="1"/>
</dbReference>
<dbReference type="PANTHER" id="PTHR24070">
    <property type="entry name" value="RAS, DI-RAS, AND RHEB FAMILY MEMBERS OF SMALL GTPASE SUPERFAMILY"/>
    <property type="match status" value="1"/>
</dbReference>
<dbReference type="PROSITE" id="PS51419">
    <property type="entry name" value="RAB"/>
    <property type="match status" value="1"/>
</dbReference>
<organism evidence="4 5">
    <name type="scientific">Nannochloropsis salina CCMP1776</name>
    <dbReference type="NCBI Taxonomy" id="1027361"/>
    <lineage>
        <taxon>Eukaryota</taxon>
        <taxon>Sar</taxon>
        <taxon>Stramenopiles</taxon>
        <taxon>Ochrophyta</taxon>
        <taxon>Eustigmatophyceae</taxon>
        <taxon>Eustigmatales</taxon>
        <taxon>Monodopsidaceae</taxon>
        <taxon>Microchloropsis</taxon>
        <taxon>Microchloropsis salina</taxon>
    </lineage>
</organism>
<dbReference type="Gene3D" id="3.40.50.300">
    <property type="entry name" value="P-loop containing nucleotide triphosphate hydrolases"/>
    <property type="match status" value="1"/>
</dbReference>
<dbReference type="InterPro" id="IPR001806">
    <property type="entry name" value="Small_GTPase"/>
</dbReference>
<evidence type="ECO:0000256" key="1">
    <source>
        <dbReference type="ARBA" id="ARBA00022741"/>
    </source>
</evidence>
<comment type="caution">
    <text evidence="4">The sequence shown here is derived from an EMBL/GenBank/DDBJ whole genome shotgun (WGS) entry which is preliminary data.</text>
</comment>
<dbReference type="GO" id="GO:0007165">
    <property type="term" value="P:signal transduction"/>
    <property type="evidence" value="ECO:0007669"/>
    <property type="project" value="InterPro"/>
</dbReference>
<evidence type="ECO:0000256" key="3">
    <source>
        <dbReference type="SAM" id="MobiDB-lite"/>
    </source>
</evidence>
<dbReference type="SMART" id="SM00173">
    <property type="entry name" value="RAS"/>
    <property type="match status" value="1"/>
</dbReference>
<evidence type="ECO:0000256" key="2">
    <source>
        <dbReference type="ARBA" id="ARBA00023134"/>
    </source>
</evidence>
<keyword evidence="1" id="KW-0547">Nucleotide-binding</keyword>
<dbReference type="GO" id="GO:0016020">
    <property type="term" value="C:membrane"/>
    <property type="evidence" value="ECO:0007669"/>
    <property type="project" value="InterPro"/>
</dbReference>
<protein>
    <submittedName>
        <fullName evidence="4">Uncharacterized protein</fullName>
    </submittedName>
</protein>
<dbReference type="Pfam" id="PF00071">
    <property type="entry name" value="Ras"/>
    <property type="match status" value="1"/>
</dbReference>
<dbReference type="PROSITE" id="PS51421">
    <property type="entry name" value="RAS"/>
    <property type="match status" value="1"/>
</dbReference>
<feature type="region of interest" description="Disordered" evidence="3">
    <location>
        <begin position="1"/>
        <end position="20"/>
    </location>
</feature>
<evidence type="ECO:0000313" key="4">
    <source>
        <dbReference type="EMBL" id="TFJ80931.1"/>
    </source>
</evidence>
<dbReference type="Proteomes" id="UP000355283">
    <property type="component" value="Unassembled WGS sequence"/>
</dbReference>
<dbReference type="InterPro" id="IPR020849">
    <property type="entry name" value="Small_GTPase_Ras-type"/>
</dbReference>
<dbReference type="OrthoDB" id="25818at2759"/>
<dbReference type="InterPro" id="IPR027417">
    <property type="entry name" value="P-loop_NTPase"/>
</dbReference>
<name>A0A4D9CP42_9STRA</name>
<dbReference type="GO" id="GO:0003924">
    <property type="term" value="F:GTPase activity"/>
    <property type="evidence" value="ECO:0007669"/>
    <property type="project" value="InterPro"/>
</dbReference>
<proteinExistence type="predicted"/>
<gene>
    <name evidence="4" type="ORF">NSK_007574</name>
</gene>
<evidence type="ECO:0000313" key="5">
    <source>
        <dbReference type="Proteomes" id="UP000355283"/>
    </source>
</evidence>
<sequence>MPPSSTSPRPLPSLRPPPLPGVVHRKFAVVGHRGAGKSSVTRRFVQQKFTIQSAADPDEESLYRKVLETEGEERGAAKGKSSHEKTTQLVCCDIVDTPGPTRQYTEYAKEEFSRFLSRNALIGIHGYLLVYDITSRESFTIIQTLNELIVRYHGDSPVPRVLLGGKLDLCAQRQVGKGEGRALACTLGIPFLEISAKHNVDVERAFRLLLEEVERGEAGEGKGKWSLLGGEEEEQAFLGCRHERERSWEYDRYGYCVVS</sequence>
<accession>A0A4D9CP42</accession>
<keyword evidence="5" id="KW-1185">Reference proteome</keyword>
<dbReference type="EMBL" id="SDOX01000145">
    <property type="protein sequence ID" value="TFJ80931.1"/>
    <property type="molecule type" value="Genomic_DNA"/>
</dbReference>
<keyword evidence="2" id="KW-0342">GTP-binding</keyword>
<dbReference type="SUPFAM" id="SSF52540">
    <property type="entry name" value="P-loop containing nucleoside triphosphate hydrolases"/>
    <property type="match status" value="1"/>
</dbReference>
<dbReference type="AlphaFoldDB" id="A0A4D9CP42"/>